<evidence type="ECO:0000313" key="4">
    <source>
        <dbReference type="Proteomes" id="UP000663699"/>
    </source>
</evidence>
<evidence type="ECO:0000259" key="1">
    <source>
        <dbReference type="PROSITE" id="PS50174"/>
    </source>
</evidence>
<evidence type="ECO:0000313" key="3">
    <source>
        <dbReference type="EMBL" id="QSL66896.1"/>
    </source>
</evidence>
<evidence type="ECO:0000259" key="2">
    <source>
        <dbReference type="PROSITE" id="PS51061"/>
    </source>
</evidence>
<dbReference type="Pfam" id="PF01585">
    <property type="entry name" value="G-patch"/>
    <property type="match status" value="1"/>
</dbReference>
<dbReference type="SUPFAM" id="SSF82708">
    <property type="entry name" value="R3H domain"/>
    <property type="match status" value="1"/>
</dbReference>
<gene>
    <name evidence="3" type="ORF">MERGE_001283</name>
</gene>
<dbReference type="Proteomes" id="UP000663699">
    <property type="component" value="Chromosome 15"/>
</dbReference>
<dbReference type="AlphaFoldDB" id="A0A899G1W5"/>
<dbReference type="PANTHER" id="PTHR14195">
    <property type="entry name" value="G PATCH DOMAIN CONTAINING PROTEIN 2"/>
    <property type="match status" value="1"/>
</dbReference>
<dbReference type="PROSITE" id="PS50174">
    <property type="entry name" value="G_PATCH"/>
    <property type="match status" value="1"/>
</dbReference>
<evidence type="ECO:0008006" key="5">
    <source>
        <dbReference type="Google" id="ProtNLM"/>
    </source>
</evidence>
<dbReference type="SMART" id="SM00443">
    <property type="entry name" value="G_patch"/>
    <property type="match status" value="1"/>
</dbReference>
<feature type="domain" description="G-patch" evidence="1">
    <location>
        <begin position="404"/>
        <end position="447"/>
    </location>
</feature>
<dbReference type="Gene3D" id="3.30.1370.50">
    <property type="entry name" value="R3H-like domain"/>
    <property type="match status" value="1"/>
</dbReference>
<dbReference type="Pfam" id="PF01424">
    <property type="entry name" value="R3H"/>
    <property type="match status" value="1"/>
</dbReference>
<dbReference type="InterPro" id="IPR001374">
    <property type="entry name" value="R3H_dom"/>
</dbReference>
<dbReference type="PROSITE" id="PS51061">
    <property type="entry name" value="R3H"/>
    <property type="match status" value="1"/>
</dbReference>
<name>A0A899G1W5_9ASCO</name>
<dbReference type="CDD" id="cd02325">
    <property type="entry name" value="R3H"/>
    <property type="match status" value="1"/>
</dbReference>
<proteinExistence type="predicted"/>
<dbReference type="EMBL" id="CP054546">
    <property type="protein sequence ID" value="QSL66896.1"/>
    <property type="molecule type" value="Genomic_DNA"/>
</dbReference>
<accession>A0A899G1W5</accession>
<dbReference type="InterPro" id="IPR000467">
    <property type="entry name" value="G_patch_dom"/>
</dbReference>
<sequence length="447" mass="51298">MEKNIVSSDLSAKFGYDHRLSRSSLSTLNDTKNIPNKLSSEPLGSLKEEDFVEEILFVGKRSKGLKKELLGTYKNKYKSSDEDAVRDHCDTDLIKDLNFINFEPSQKSFLSCSRKKGLTSKTEYSGDDAEIDYIENITAGGYLNDELLKQYESSSAFLDNRDVVIHGEDYLSEKTQSDIHNRFGFDASSIPRSDCRVWRNNRISLSCLNKRFKKGFDLQDDNYFSLYNDNIQDLKGNIGRKKHQKRYRKASVSKDIMKHEKGDKKDKIVGKTYRELLLRVNDIILRFLSDSSLMELDLVPMDSRARKWVHILADAYSIMSKSFEQRELRHVVLYKTTRVHDNYSKSYVARILRTLNSRQYDSRVSSMKDLKKSKDNGGKFSRNKHKYRYQDGDIVGKDASEIDKDNKGRMMLERLGWIAGSGLGAADNKGIEVPIMAVIKTTKLGLG</sequence>
<organism evidence="3 4">
    <name type="scientific">Pneumocystis wakefieldiae</name>
    <dbReference type="NCBI Taxonomy" id="38082"/>
    <lineage>
        <taxon>Eukaryota</taxon>
        <taxon>Fungi</taxon>
        <taxon>Dikarya</taxon>
        <taxon>Ascomycota</taxon>
        <taxon>Taphrinomycotina</taxon>
        <taxon>Pneumocystomycetes</taxon>
        <taxon>Pneumocystaceae</taxon>
        <taxon>Pneumocystis</taxon>
    </lineage>
</organism>
<keyword evidence="4" id="KW-1185">Reference proteome</keyword>
<dbReference type="InterPro" id="IPR051189">
    <property type="entry name" value="Splicing_assoc_domain"/>
</dbReference>
<dbReference type="GO" id="GO:0003676">
    <property type="term" value="F:nucleic acid binding"/>
    <property type="evidence" value="ECO:0007669"/>
    <property type="project" value="UniProtKB-UniRule"/>
</dbReference>
<reference evidence="3" key="1">
    <citation type="submission" date="2020-06" db="EMBL/GenBank/DDBJ databases">
        <title>Genomes of multiple members of Pneumocystis genus reveal paths to human pathogen Pneumocystis jirovecii.</title>
        <authorList>
            <person name="Cisse O.H."/>
            <person name="Ma L."/>
            <person name="Dekker J."/>
            <person name="Khil P."/>
            <person name="Jo J."/>
            <person name="Brenchley J."/>
            <person name="Blair R."/>
            <person name="Pahar B."/>
            <person name="Chabe M."/>
            <person name="Van Rompay K.A."/>
            <person name="Keesler R."/>
            <person name="Sukura A."/>
            <person name="Hirsch V."/>
            <person name="Kutty G."/>
            <person name="Liu Y."/>
            <person name="Peng L."/>
            <person name="Chen J."/>
            <person name="Song J."/>
            <person name="Weissenbacher-Lang C."/>
            <person name="Xu J."/>
            <person name="Upham N.S."/>
            <person name="Stajich J.E."/>
            <person name="Cuomo C.A."/>
            <person name="Cushion M.T."/>
            <person name="Kovacs J.A."/>
        </authorList>
    </citation>
    <scope>NUCLEOTIDE SEQUENCE</scope>
    <source>
        <strain evidence="3">2A</strain>
    </source>
</reference>
<dbReference type="OrthoDB" id="21470at2759"/>
<dbReference type="InterPro" id="IPR036867">
    <property type="entry name" value="R3H_dom_sf"/>
</dbReference>
<feature type="domain" description="R3H" evidence="2">
    <location>
        <begin position="274"/>
        <end position="337"/>
    </location>
</feature>
<protein>
    <recommendedName>
        <fullName evidence="5">Protein SQS1</fullName>
    </recommendedName>
</protein>